<feature type="region of interest" description="Disordered" evidence="1">
    <location>
        <begin position="61"/>
        <end position="80"/>
    </location>
</feature>
<organism evidence="4">
    <name type="scientific">Hemiselmis andersenii</name>
    <name type="common">Cryptophyte alga</name>
    <dbReference type="NCBI Taxonomy" id="464988"/>
    <lineage>
        <taxon>Eukaryota</taxon>
        <taxon>Cryptophyceae</taxon>
        <taxon>Cryptomonadales</taxon>
        <taxon>Hemiselmidaceae</taxon>
        <taxon>Hemiselmis</taxon>
    </lineage>
</organism>
<dbReference type="InterPro" id="IPR001478">
    <property type="entry name" value="PDZ"/>
</dbReference>
<sequence>MDWLTKPFEPIFSCMEPQRDGDKADKGRVTLLCAALDCSGTGRGGPKSNKKVVAGRRGMPGVEANNDHTKAMSVDSNDSQDTALPGGVGVVFAAGPIGSGPVVKGIVPGGSADQVGGVLVGDELREINGESTVKLPAVELAGKLIGPVGTTVIMVFARKGEDGSVTTRSVTLTRARRR</sequence>
<evidence type="ECO:0000259" key="2">
    <source>
        <dbReference type="PROSITE" id="PS50106"/>
    </source>
</evidence>
<dbReference type="EMBL" id="HBFX01007837">
    <property type="protein sequence ID" value="CAD8950202.1"/>
    <property type="molecule type" value="Transcribed_RNA"/>
</dbReference>
<dbReference type="PROSITE" id="PS50106">
    <property type="entry name" value="PDZ"/>
    <property type="match status" value="1"/>
</dbReference>
<dbReference type="InterPro" id="IPR041489">
    <property type="entry name" value="PDZ_6"/>
</dbReference>
<protein>
    <recommendedName>
        <fullName evidence="2">PDZ domain-containing protein</fullName>
    </recommendedName>
</protein>
<dbReference type="Gene3D" id="2.30.42.10">
    <property type="match status" value="1"/>
</dbReference>
<dbReference type="SUPFAM" id="SSF50156">
    <property type="entry name" value="PDZ domain-like"/>
    <property type="match status" value="1"/>
</dbReference>
<evidence type="ECO:0000313" key="3">
    <source>
        <dbReference type="EMBL" id="CAD8749531.1"/>
    </source>
</evidence>
<reference evidence="4" key="1">
    <citation type="submission" date="2021-01" db="EMBL/GenBank/DDBJ databases">
        <authorList>
            <person name="Corre E."/>
            <person name="Pelletier E."/>
            <person name="Niang G."/>
            <person name="Scheremetjew M."/>
            <person name="Finn R."/>
            <person name="Kale V."/>
            <person name="Holt S."/>
            <person name="Cochrane G."/>
            <person name="Meng A."/>
            <person name="Brown T."/>
            <person name="Cohen L."/>
        </authorList>
    </citation>
    <scope>NUCLEOTIDE SEQUENCE</scope>
    <source>
        <strain evidence="3">CCMP441</strain>
        <strain evidence="4">CCMP644</strain>
    </source>
</reference>
<proteinExistence type="predicted"/>
<accession>A0A6U4T0V7</accession>
<dbReference type="Pfam" id="PF17820">
    <property type="entry name" value="PDZ_6"/>
    <property type="match status" value="1"/>
</dbReference>
<dbReference type="EMBL" id="HBFK01026259">
    <property type="protein sequence ID" value="CAD8749531.1"/>
    <property type="molecule type" value="Transcribed_RNA"/>
</dbReference>
<feature type="domain" description="PDZ" evidence="2">
    <location>
        <begin position="71"/>
        <end position="160"/>
    </location>
</feature>
<dbReference type="SMART" id="SM00228">
    <property type="entry name" value="PDZ"/>
    <property type="match status" value="1"/>
</dbReference>
<gene>
    <name evidence="4" type="ORF">HAND00432_LOCUS4721</name>
    <name evidence="3" type="ORF">HAND1043_LOCUS16028</name>
</gene>
<dbReference type="InterPro" id="IPR036034">
    <property type="entry name" value="PDZ_sf"/>
</dbReference>
<name>A0A6U4T0V7_HEMAN</name>
<evidence type="ECO:0000313" key="4">
    <source>
        <dbReference type="EMBL" id="CAD8950202.1"/>
    </source>
</evidence>
<dbReference type="AlphaFoldDB" id="A0A6U4T0V7"/>
<evidence type="ECO:0000256" key="1">
    <source>
        <dbReference type="SAM" id="MobiDB-lite"/>
    </source>
</evidence>